<evidence type="ECO:0000256" key="1">
    <source>
        <dbReference type="ARBA" id="ARBA00023125"/>
    </source>
</evidence>
<evidence type="ECO:0000313" key="5">
    <source>
        <dbReference type="Proteomes" id="UP000253472"/>
    </source>
</evidence>
<dbReference type="PROSITE" id="PS51253">
    <property type="entry name" value="HTH_CENPB"/>
    <property type="match status" value="1"/>
</dbReference>
<dbReference type="EMBL" id="QLNQ01000028">
    <property type="protein sequence ID" value="RCK57422.1"/>
    <property type="molecule type" value="Genomic_DNA"/>
</dbReference>
<evidence type="ECO:0000313" key="4">
    <source>
        <dbReference type="EMBL" id="RCK57422.1"/>
    </source>
</evidence>
<keyword evidence="5" id="KW-1185">Reference proteome</keyword>
<organism evidence="4 5">
    <name type="scientific">Candida viswanathii</name>
    <dbReference type="NCBI Taxonomy" id="5486"/>
    <lineage>
        <taxon>Eukaryota</taxon>
        <taxon>Fungi</taxon>
        <taxon>Dikarya</taxon>
        <taxon>Ascomycota</taxon>
        <taxon>Saccharomycotina</taxon>
        <taxon>Pichiomycetes</taxon>
        <taxon>Debaryomycetaceae</taxon>
        <taxon>Candida/Lodderomyces clade</taxon>
        <taxon>Candida</taxon>
    </lineage>
</organism>
<dbReference type="GO" id="GO:0003677">
    <property type="term" value="F:DNA binding"/>
    <property type="evidence" value="ECO:0007669"/>
    <property type="project" value="UniProtKB-KW"/>
</dbReference>
<name>A0A367XX82_9ASCO</name>
<accession>A0A367XX82</accession>
<dbReference type="OrthoDB" id="8191755at2759"/>
<feature type="domain" description="HTH CENPB-type" evidence="3">
    <location>
        <begin position="59"/>
        <end position="130"/>
    </location>
</feature>
<feature type="compositionally biased region" description="Acidic residues" evidence="2">
    <location>
        <begin position="302"/>
        <end position="318"/>
    </location>
</feature>
<gene>
    <name evidence="4" type="ORF">Cantr_06718</name>
</gene>
<dbReference type="InterPro" id="IPR006600">
    <property type="entry name" value="HTH_CenpB_DNA-bd_dom"/>
</dbReference>
<feature type="region of interest" description="Disordered" evidence="2">
    <location>
        <begin position="297"/>
        <end position="318"/>
    </location>
</feature>
<comment type="caution">
    <text evidence="4">The sequence shown here is derived from an EMBL/GenBank/DDBJ whole genome shotgun (WGS) entry which is preliminary data.</text>
</comment>
<proteinExistence type="predicted"/>
<evidence type="ECO:0000256" key="2">
    <source>
        <dbReference type="SAM" id="MobiDB-lite"/>
    </source>
</evidence>
<keyword evidence="1" id="KW-0238">DNA-binding</keyword>
<sequence length="318" mass="37486">MYRPPNENQFDPESIQDSMKCFRRLLEGSNAEGPSASQFAWPSWIRRTRPSYYARSLQTKVGSSDSLKKGHEECLVRYIHECIHKKLGITRQELKYLASEIAKTNEYITIDSLEGWFQLFMERHPEFVLRKTRQSLLSILRGDNMVEFWDWATTYKTDKVEIVEYEVEAPADRADEEEEDFVYEWTIQVVEGRASLHFNDLEEIRADRDRKEREWVKRMNSLGNCSCGELLEEFFDFSNYSKEGWKNAMAMSESDEEWQRRGEDFNNATAHMQAYVVVCQHQDILEKTAVLILLRDAQSADSSDEESEEEEESQDEDW</sequence>
<protein>
    <recommendedName>
        <fullName evidence="3">HTH CENPB-type domain-containing protein</fullName>
    </recommendedName>
</protein>
<reference evidence="4 5" key="1">
    <citation type="submission" date="2018-06" db="EMBL/GenBank/DDBJ databases">
        <title>Whole genome sequencing of Candida tropicalis (genome annotated by CSBL at Korea University).</title>
        <authorList>
            <person name="Ahn J."/>
        </authorList>
    </citation>
    <scope>NUCLEOTIDE SEQUENCE [LARGE SCALE GENOMIC DNA]</scope>
    <source>
        <strain evidence="4 5">ATCC 20962</strain>
    </source>
</reference>
<dbReference type="AlphaFoldDB" id="A0A367XX82"/>
<evidence type="ECO:0000259" key="3">
    <source>
        <dbReference type="PROSITE" id="PS51253"/>
    </source>
</evidence>
<dbReference type="Proteomes" id="UP000253472">
    <property type="component" value="Unassembled WGS sequence"/>
</dbReference>